<evidence type="ECO:0000313" key="2">
    <source>
        <dbReference type="EMBL" id="CAI6352732.1"/>
    </source>
</evidence>
<evidence type="ECO:0000313" key="3">
    <source>
        <dbReference type="Proteomes" id="UP001160148"/>
    </source>
</evidence>
<accession>A0AAV0WA95</accession>
<dbReference type="Proteomes" id="UP001160148">
    <property type="component" value="Unassembled WGS sequence"/>
</dbReference>
<sequence>MLVGDTENSVDENVLDIKKKFTEKLDNMNELYLKTMSILAEDKIKHNLYTISIEELRQSVALLENDMEELKLAATKKKDRIFDLTRLLKQAKDIIPKKDSQIVDVKQQMSLFVKDLNMLKEDIIELEQTTEPLELNIKNMKNENDQIDSKLEVDINALERLGKFYTELKTRTDDTKTELNNKRQILEKLTNKIKQMEIDIRLASQFYYNQFENKRLLTVFFNKYVGKTEIHEIEEEEMKGREEFLKQDDFLKHRIGNLKEALNAFGKKNEFYYSTMEENMNLINEINILRKEANIYLNKYSNFKYLSKIKRVDELTRKRKKQIE</sequence>
<gene>
    <name evidence="2" type="ORF">MEUPH1_LOCUS8937</name>
</gene>
<keyword evidence="1" id="KW-0175">Coiled coil</keyword>
<name>A0AAV0WA95_9HEMI</name>
<evidence type="ECO:0000256" key="1">
    <source>
        <dbReference type="SAM" id="Coils"/>
    </source>
</evidence>
<dbReference type="InterPro" id="IPR052993">
    <property type="entry name" value="CFA-57"/>
</dbReference>
<proteinExistence type="predicted"/>
<dbReference type="EMBL" id="CARXXK010000002">
    <property type="protein sequence ID" value="CAI6352732.1"/>
    <property type="molecule type" value="Genomic_DNA"/>
</dbReference>
<dbReference type="AlphaFoldDB" id="A0AAV0WA95"/>
<protein>
    <submittedName>
        <fullName evidence="2">Uncharacterized protein</fullName>
    </submittedName>
</protein>
<dbReference type="PANTHER" id="PTHR32215:SF0">
    <property type="entry name" value="CILIA- AND FLAGELLA-ASSOCIATED PROTEIN 57"/>
    <property type="match status" value="1"/>
</dbReference>
<feature type="coiled-coil region" evidence="1">
    <location>
        <begin position="172"/>
        <end position="206"/>
    </location>
</feature>
<reference evidence="2 3" key="1">
    <citation type="submission" date="2023-01" db="EMBL/GenBank/DDBJ databases">
        <authorList>
            <person name="Whitehead M."/>
        </authorList>
    </citation>
    <scope>NUCLEOTIDE SEQUENCE [LARGE SCALE GENOMIC DNA]</scope>
</reference>
<comment type="caution">
    <text evidence="2">The sequence shown here is derived from an EMBL/GenBank/DDBJ whole genome shotgun (WGS) entry which is preliminary data.</text>
</comment>
<keyword evidence="3" id="KW-1185">Reference proteome</keyword>
<organism evidence="2 3">
    <name type="scientific">Macrosiphum euphorbiae</name>
    <name type="common">potato aphid</name>
    <dbReference type="NCBI Taxonomy" id="13131"/>
    <lineage>
        <taxon>Eukaryota</taxon>
        <taxon>Metazoa</taxon>
        <taxon>Ecdysozoa</taxon>
        <taxon>Arthropoda</taxon>
        <taxon>Hexapoda</taxon>
        <taxon>Insecta</taxon>
        <taxon>Pterygota</taxon>
        <taxon>Neoptera</taxon>
        <taxon>Paraneoptera</taxon>
        <taxon>Hemiptera</taxon>
        <taxon>Sternorrhyncha</taxon>
        <taxon>Aphidomorpha</taxon>
        <taxon>Aphidoidea</taxon>
        <taxon>Aphididae</taxon>
        <taxon>Macrosiphini</taxon>
        <taxon>Macrosiphum</taxon>
    </lineage>
</organism>
<feature type="coiled-coil region" evidence="1">
    <location>
        <begin position="53"/>
        <end position="80"/>
    </location>
</feature>
<dbReference type="PANTHER" id="PTHR32215">
    <property type="entry name" value="CILIA- AND FLAGELLA-ASSOCIATED PROTEIN 57"/>
    <property type="match status" value="1"/>
</dbReference>